<dbReference type="Proteomes" id="UP000610746">
    <property type="component" value="Unassembled WGS sequence"/>
</dbReference>
<evidence type="ECO:0000313" key="2">
    <source>
        <dbReference type="Proteomes" id="UP000610746"/>
    </source>
</evidence>
<evidence type="ECO:0008006" key="3">
    <source>
        <dbReference type="Google" id="ProtNLM"/>
    </source>
</evidence>
<dbReference type="RefSeq" id="WP_173777903.1">
    <property type="nucleotide sequence ID" value="NZ_JABSNO010000002.1"/>
</dbReference>
<proteinExistence type="predicted"/>
<evidence type="ECO:0000313" key="1">
    <source>
        <dbReference type="EMBL" id="NRS91267.1"/>
    </source>
</evidence>
<protein>
    <recommendedName>
        <fullName evidence="3">DUF721 domain-containing protein</fullName>
    </recommendedName>
</protein>
<comment type="caution">
    <text evidence="1">The sequence shown here is derived from an EMBL/GenBank/DDBJ whole genome shotgun (WGS) entry which is preliminary data.</text>
</comment>
<reference evidence="1" key="1">
    <citation type="submission" date="2020-05" db="EMBL/GenBank/DDBJ databases">
        <title>Genomic Encyclopedia of Type Strains, Phase IV (KMG-V): Genome sequencing to study the core and pangenomes of soil and plant-associated prokaryotes.</title>
        <authorList>
            <person name="Whitman W."/>
        </authorList>
    </citation>
    <scope>NUCLEOTIDE SEQUENCE</scope>
    <source>
        <strain evidence="1">16F</strain>
    </source>
</reference>
<keyword evidence="2" id="KW-1185">Reference proteome</keyword>
<accession>A0A8J8G957</accession>
<dbReference type="AlphaFoldDB" id="A0A8J8G957"/>
<dbReference type="EMBL" id="JABSNO010000002">
    <property type="protein sequence ID" value="NRS91267.1"/>
    <property type="molecule type" value="Genomic_DNA"/>
</dbReference>
<organism evidence="1 2">
    <name type="scientific">Frigoriflavimonas asaccharolytica</name>
    <dbReference type="NCBI Taxonomy" id="2735899"/>
    <lineage>
        <taxon>Bacteria</taxon>
        <taxon>Pseudomonadati</taxon>
        <taxon>Bacteroidota</taxon>
        <taxon>Flavobacteriia</taxon>
        <taxon>Flavobacteriales</taxon>
        <taxon>Weeksellaceae</taxon>
        <taxon>Frigoriflavimonas</taxon>
    </lineage>
</organism>
<gene>
    <name evidence="1" type="ORF">HNQ03_000333</name>
</gene>
<sequence length="99" mass="11971">MKKIRKKREYLGSELVQSFARIHGFEEKLLAFEVKDFLEFYLDRSLFQEIDSVNLDKKILKIKINSPLLKNDFQLRKSFYLKKFQAEFGVEKFIDLQIF</sequence>
<name>A0A8J8G957_9FLAO</name>